<feature type="signal peptide" evidence="1">
    <location>
        <begin position="1"/>
        <end position="29"/>
    </location>
</feature>
<dbReference type="InterPro" id="IPR056122">
    <property type="entry name" value="DUF7705"/>
</dbReference>
<reference evidence="3" key="1">
    <citation type="submission" date="2024-03" db="EMBL/GenBank/DDBJ databases">
        <title>WGS assembly of Saponaria officinalis var. Norfolk2.</title>
        <authorList>
            <person name="Jenkins J."/>
            <person name="Shu S."/>
            <person name="Grimwood J."/>
            <person name="Barry K."/>
            <person name="Goodstein D."/>
            <person name="Schmutz J."/>
            <person name="Leebens-Mack J."/>
            <person name="Osbourn A."/>
        </authorList>
    </citation>
    <scope>NUCLEOTIDE SEQUENCE [LARGE SCALE GENOMIC DNA]</scope>
    <source>
        <strain evidence="3">JIC</strain>
    </source>
</reference>
<protein>
    <recommendedName>
        <fullName evidence="2">DUF7705 domain-containing protein</fullName>
    </recommendedName>
</protein>
<evidence type="ECO:0000313" key="3">
    <source>
        <dbReference type="EMBL" id="KAK9706836.1"/>
    </source>
</evidence>
<dbReference type="PANTHER" id="PTHR33916">
    <property type="entry name" value="EXPANSIN-LIKE EG45 DOMAIN-CONTAINING PROTEIN"/>
    <property type="match status" value="1"/>
</dbReference>
<name>A0AAW1JSM0_SAPOF</name>
<accession>A0AAW1JSM0</accession>
<dbReference type="Proteomes" id="UP001443914">
    <property type="component" value="Unassembled WGS sequence"/>
</dbReference>
<organism evidence="3 4">
    <name type="scientific">Saponaria officinalis</name>
    <name type="common">Common soapwort</name>
    <name type="synonym">Lychnis saponaria</name>
    <dbReference type="NCBI Taxonomy" id="3572"/>
    <lineage>
        <taxon>Eukaryota</taxon>
        <taxon>Viridiplantae</taxon>
        <taxon>Streptophyta</taxon>
        <taxon>Embryophyta</taxon>
        <taxon>Tracheophyta</taxon>
        <taxon>Spermatophyta</taxon>
        <taxon>Magnoliopsida</taxon>
        <taxon>eudicotyledons</taxon>
        <taxon>Gunneridae</taxon>
        <taxon>Pentapetalae</taxon>
        <taxon>Caryophyllales</taxon>
        <taxon>Caryophyllaceae</taxon>
        <taxon>Caryophylleae</taxon>
        <taxon>Saponaria</taxon>
    </lineage>
</organism>
<comment type="caution">
    <text evidence="3">The sequence shown here is derived from an EMBL/GenBank/DDBJ whole genome shotgun (WGS) entry which is preliminary data.</text>
</comment>
<dbReference type="AlphaFoldDB" id="A0AAW1JSM0"/>
<dbReference type="Pfam" id="PF24804">
    <property type="entry name" value="DUF7705"/>
    <property type="match status" value="1"/>
</dbReference>
<evidence type="ECO:0000259" key="2">
    <source>
        <dbReference type="Pfam" id="PF24804"/>
    </source>
</evidence>
<keyword evidence="1" id="KW-0732">Signal</keyword>
<dbReference type="PANTHER" id="PTHR33916:SF12">
    <property type="entry name" value="NEPROSIN DOMAIN-CONTAINING PROTEIN"/>
    <property type="match status" value="1"/>
</dbReference>
<gene>
    <name evidence="3" type="ORF">RND81_07G155300</name>
</gene>
<dbReference type="EMBL" id="JBDFQZ010000007">
    <property type="protein sequence ID" value="KAK9706836.1"/>
    <property type="molecule type" value="Genomic_DNA"/>
</dbReference>
<sequence>MWKPECSQKRAIVLMVLVILGTLLKNGFSENTNNDETTTSYESVVGDPGMQRDGLRVAIESWNQCNEVGDETPNFGSPRAADCFDLLLDDTRTNPCKIQHKVTEEDNKLSVGQPIPGQKSMKFNNVDIYASQKEIYLASKCQVQDQPNPWHFWMIMLKNGNFDTFSSKCPKNGVKVGPFGPDTRFDCFGKGCMGHPTMHHNYTDLVDGQCTLRGRFFGTWDINGDYSMSNCNGDNYFGINNNSNSFYSVTWEKQVGKGSWVFRHVLRTSKKFPWLMLYLRSDAVKGFSGGYHYDTRGMIKTVNVESPNFKVKFTLNVTKGGGPKTQFYLMDMGSCWKNNGQQCDGDVTSDVTRYSEMILNPDVESWCGPGRLDQCPPYHTFPDGTRVHRNDTSMFPYAAYHMYCAPGNALYSEYPNHPCDPYSNPQPQEILQIVPHPVWGEYGYPTKKGEGWIGDPKTWLLDVGRMSQNLYFYQDPGTEPIKRKWSSIDLGVEVYRDPDQVVEWSVSDFDIIVPAEM</sequence>
<evidence type="ECO:0000313" key="4">
    <source>
        <dbReference type="Proteomes" id="UP001443914"/>
    </source>
</evidence>
<evidence type="ECO:0000256" key="1">
    <source>
        <dbReference type="SAM" id="SignalP"/>
    </source>
</evidence>
<keyword evidence="4" id="KW-1185">Reference proteome</keyword>
<proteinExistence type="predicted"/>
<feature type="chain" id="PRO_5043620781" description="DUF7705 domain-containing protein" evidence="1">
    <location>
        <begin position="30"/>
        <end position="517"/>
    </location>
</feature>
<feature type="domain" description="DUF7705" evidence="2">
    <location>
        <begin position="43"/>
        <end position="513"/>
    </location>
</feature>